<comment type="caution">
    <text evidence="4">The sequence shown here is derived from an EMBL/GenBank/DDBJ whole genome shotgun (WGS) entry which is preliminary data.</text>
</comment>
<keyword evidence="2 4" id="KW-0067">ATP-binding</keyword>
<accession>A0A8J7DWN4</accession>
<dbReference type="GO" id="GO:0005524">
    <property type="term" value="F:ATP binding"/>
    <property type="evidence" value="ECO:0007669"/>
    <property type="project" value="UniProtKB-KW"/>
</dbReference>
<feature type="domain" description="ABC transporter" evidence="3">
    <location>
        <begin position="2"/>
        <end position="229"/>
    </location>
</feature>
<organism evidence="4 5">
    <name type="scientific">Lusitaniella coriacea LEGE 07157</name>
    <dbReference type="NCBI Taxonomy" id="945747"/>
    <lineage>
        <taxon>Bacteria</taxon>
        <taxon>Bacillati</taxon>
        <taxon>Cyanobacteriota</taxon>
        <taxon>Cyanophyceae</taxon>
        <taxon>Spirulinales</taxon>
        <taxon>Lusitaniellaceae</taxon>
        <taxon>Lusitaniella</taxon>
    </lineage>
</organism>
<dbReference type="PROSITE" id="PS00211">
    <property type="entry name" value="ABC_TRANSPORTER_1"/>
    <property type="match status" value="1"/>
</dbReference>
<dbReference type="InterPro" id="IPR003593">
    <property type="entry name" value="AAA+_ATPase"/>
</dbReference>
<proteinExistence type="predicted"/>
<keyword evidence="1" id="KW-0547">Nucleotide-binding</keyword>
<protein>
    <submittedName>
        <fullName evidence="4">ABC transporter ATP-binding protein</fullName>
    </submittedName>
</protein>
<dbReference type="SUPFAM" id="SSF52540">
    <property type="entry name" value="P-loop containing nucleoside triphosphate hydrolases"/>
    <property type="match status" value="1"/>
</dbReference>
<keyword evidence="5" id="KW-1185">Reference proteome</keyword>
<dbReference type="InterPro" id="IPR017871">
    <property type="entry name" value="ABC_transporter-like_CS"/>
</dbReference>
<evidence type="ECO:0000256" key="1">
    <source>
        <dbReference type="ARBA" id="ARBA00022741"/>
    </source>
</evidence>
<sequence>MLRIENLTKSYGSRLVLQGLNLHVRVGEIYGLLGSNGAGKTTTINILCNLLNADSGTIAINNQPVSKATRSLIGIAPQENLLYKSLSCAENLRFYGKIYGLKGKHLQQQVVLSLEAVNLGQRANSVVETLSGGMQRRLNIAVALVHQPKLIILDEPTTGLDIEARYEIWDLIRRLQRQGITILLTTHLLDEAERLCQRIGILKNGNILAEGTLEALKTRVKAEEIVTLKAADEKVLIDRANELGFVHRYYSDDLSFWMPKHLELAEIISCFEGIPLDSISRQPVRLEHIYLEVTKE</sequence>
<reference evidence="4" key="1">
    <citation type="submission" date="2020-10" db="EMBL/GenBank/DDBJ databases">
        <authorList>
            <person name="Castelo-Branco R."/>
            <person name="Eusebio N."/>
            <person name="Adriana R."/>
            <person name="Vieira A."/>
            <person name="Brugerolle De Fraissinette N."/>
            <person name="Rezende De Castro R."/>
            <person name="Schneider M.P."/>
            <person name="Vasconcelos V."/>
            <person name="Leao P.N."/>
        </authorList>
    </citation>
    <scope>NUCLEOTIDE SEQUENCE</scope>
    <source>
        <strain evidence="4">LEGE 07157</strain>
    </source>
</reference>
<dbReference type="Gene3D" id="3.40.50.300">
    <property type="entry name" value="P-loop containing nucleotide triphosphate hydrolases"/>
    <property type="match status" value="1"/>
</dbReference>
<dbReference type="InterPro" id="IPR027417">
    <property type="entry name" value="P-loop_NTPase"/>
</dbReference>
<dbReference type="Proteomes" id="UP000654482">
    <property type="component" value="Unassembled WGS sequence"/>
</dbReference>
<dbReference type="CDD" id="cd03263">
    <property type="entry name" value="ABC_subfamily_A"/>
    <property type="match status" value="1"/>
</dbReference>
<dbReference type="PANTHER" id="PTHR43582:SF2">
    <property type="entry name" value="LINEARMYCIN RESISTANCE ATP-BINDING PROTEIN LNRL"/>
    <property type="match status" value="1"/>
</dbReference>
<dbReference type="PANTHER" id="PTHR43582">
    <property type="entry name" value="LINEARMYCIN RESISTANCE ATP-BINDING PROTEIN LNRL"/>
    <property type="match status" value="1"/>
</dbReference>
<evidence type="ECO:0000313" key="4">
    <source>
        <dbReference type="EMBL" id="MBE9116210.1"/>
    </source>
</evidence>
<dbReference type="PROSITE" id="PS50893">
    <property type="entry name" value="ABC_TRANSPORTER_2"/>
    <property type="match status" value="1"/>
</dbReference>
<gene>
    <name evidence="4" type="ORF">IQ249_09910</name>
</gene>
<evidence type="ECO:0000259" key="3">
    <source>
        <dbReference type="PROSITE" id="PS50893"/>
    </source>
</evidence>
<evidence type="ECO:0000256" key="2">
    <source>
        <dbReference type="ARBA" id="ARBA00022840"/>
    </source>
</evidence>
<dbReference type="InterPro" id="IPR003439">
    <property type="entry name" value="ABC_transporter-like_ATP-bd"/>
</dbReference>
<dbReference type="AlphaFoldDB" id="A0A8J7DWN4"/>
<dbReference type="SMART" id="SM00382">
    <property type="entry name" value="AAA"/>
    <property type="match status" value="1"/>
</dbReference>
<evidence type="ECO:0000313" key="5">
    <source>
        <dbReference type="Proteomes" id="UP000654482"/>
    </source>
</evidence>
<dbReference type="Pfam" id="PF00005">
    <property type="entry name" value="ABC_tran"/>
    <property type="match status" value="1"/>
</dbReference>
<dbReference type="RefSeq" id="WP_194029304.1">
    <property type="nucleotide sequence ID" value="NZ_JADEWZ010000012.1"/>
</dbReference>
<dbReference type="GO" id="GO:0016887">
    <property type="term" value="F:ATP hydrolysis activity"/>
    <property type="evidence" value="ECO:0007669"/>
    <property type="project" value="InterPro"/>
</dbReference>
<name>A0A8J7DWN4_9CYAN</name>
<dbReference type="EMBL" id="JADEWZ010000012">
    <property type="protein sequence ID" value="MBE9116210.1"/>
    <property type="molecule type" value="Genomic_DNA"/>
</dbReference>